<keyword evidence="2" id="KW-1185">Reference proteome</keyword>
<evidence type="ECO:0000313" key="2">
    <source>
        <dbReference type="Proteomes" id="UP000199673"/>
    </source>
</evidence>
<reference evidence="2" key="1">
    <citation type="submission" date="2016-10" db="EMBL/GenBank/DDBJ databases">
        <authorList>
            <person name="Varghese N."/>
            <person name="Submissions S."/>
        </authorList>
    </citation>
    <scope>NUCLEOTIDE SEQUENCE [LARGE SCALE GENOMIC DNA]</scope>
    <source>
        <strain evidence="2">DSM 23445</strain>
    </source>
</reference>
<sequence length="43" mass="4911">MLFGICNPEFHSGWVEREEHYVWSSAAGYFGIKKGMLELADFG</sequence>
<proteinExistence type="predicted"/>
<dbReference type="Proteomes" id="UP000199673">
    <property type="component" value="Unassembled WGS sequence"/>
</dbReference>
<dbReference type="EMBL" id="FPBF01000005">
    <property type="protein sequence ID" value="SFU02489.1"/>
    <property type="molecule type" value="Genomic_DNA"/>
</dbReference>
<evidence type="ECO:0000313" key="1">
    <source>
        <dbReference type="EMBL" id="SFU02489.1"/>
    </source>
</evidence>
<gene>
    <name evidence="1" type="ORF">SAMN04489724_3396</name>
</gene>
<organism evidence="1 2">
    <name type="scientific">Algoriphagus locisalis</name>
    <dbReference type="NCBI Taxonomy" id="305507"/>
    <lineage>
        <taxon>Bacteria</taxon>
        <taxon>Pseudomonadati</taxon>
        <taxon>Bacteroidota</taxon>
        <taxon>Cytophagia</taxon>
        <taxon>Cytophagales</taxon>
        <taxon>Cyclobacteriaceae</taxon>
        <taxon>Algoriphagus</taxon>
    </lineage>
</organism>
<accession>A0A1I7CSX5</accession>
<protein>
    <submittedName>
        <fullName evidence="1">Uncharacterized protein</fullName>
    </submittedName>
</protein>
<name>A0A1I7CSX5_9BACT</name>
<dbReference type="AlphaFoldDB" id="A0A1I7CSX5"/>